<keyword evidence="1" id="KW-0489">Methyltransferase</keyword>
<dbReference type="Gene3D" id="3.40.50.150">
    <property type="entry name" value="Vaccinia Virus protein VP39"/>
    <property type="match status" value="1"/>
</dbReference>
<dbReference type="EMBL" id="VANS01000004">
    <property type="protein sequence ID" value="TMM51052.1"/>
    <property type="molecule type" value="Genomic_DNA"/>
</dbReference>
<keyword evidence="1" id="KW-0808">Transferase</keyword>
<reference evidence="1 2" key="1">
    <citation type="submission" date="2019-05" db="EMBL/GenBank/DDBJ databases">
        <title>Sulfitobacter sabulilitoris sp. nov., isolated from a marine sand.</title>
        <authorList>
            <person name="Yoon J.-H."/>
        </authorList>
    </citation>
    <scope>NUCLEOTIDE SEQUENCE [LARGE SCALE GENOMIC DNA]</scope>
    <source>
        <strain evidence="1 2">HSMS-29</strain>
    </source>
</reference>
<dbReference type="RefSeq" id="WP_138663012.1">
    <property type="nucleotide sequence ID" value="NZ_VANS01000004.1"/>
</dbReference>
<keyword evidence="2" id="KW-1185">Reference proteome</keyword>
<evidence type="ECO:0000313" key="2">
    <source>
        <dbReference type="Proteomes" id="UP000309550"/>
    </source>
</evidence>
<proteinExistence type="predicted"/>
<protein>
    <submittedName>
        <fullName evidence="1">Methyltransferase, TIGR04325 family</fullName>
        <ecNumber evidence="1">2.1.1.-</ecNumber>
    </submittedName>
</protein>
<evidence type="ECO:0000313" key="1">
    <source>
        <dbReference type="EMBL" id="TMM51052.1"/>
    </source>
</evidence>
<dbReference type="EC" id="2.1.1.-" evidence="1"/>
<accession>A0A5S3PBI6</accession>
<dbReference type="OrthoDB" id="118271at2"/>
<organism evidence="1 2">
    <name type="scientific">Sulfitobacter sabulilitoris</name>
    <dbReference type="NCBI Taxonomy" id="2562655"/>
    <lineage>
        <taxon>Bacteria</taxon>
        <taxon>Pseudomonadati</taxon>
        <taxon>Pseudomonadota</taxon>
        <taxon>Alphaproteobacteria</taxon>
        <taxon>Rhodobacterales</taxon>
        <taxon>Roseobacteraceae</taxon>
        <taxon>Sulfitobacter</taxon>
    </lineage>
</organism>
<dbReference type="AlphaFoldDB" id="A0A5S3PBI6"/>
<dbReference type="GO" id="GO:0032259">
    <property type="term" value="P:methylation"/>
    <property type="evidence" value="ECO:0007669"/>
    <property type="project" value="UniProtKB-KW"/>
</dbReference>
<dbReference type="Proteomes" id="UP000309550">
    <property type="component" value="Unassembled WGS sequence"/>
</dbReference>
<dbReference type="InterPro" id="IPR029063">
    <property type="entry name" value="SAM-dependent_MTases_sf"/>
</dbReference>
<dbReference type="GO" id="GO:0008168">
    <property type="term" value="F:methyltransferase activity"/>
    <property type="evidence" value="ECO:0007669"/>
    <property type="project" value="UniProtKB-KW"/>
</dbReference>
<gene>
    <name evidence="1" type="ORF">FDT80_14370</name>
</gene>
<sequence length="268" mass="29629">MRPRQMAKSALTVARRTVGLPAATFWGRLMASGIRPPAFVGAYPDFDTARANAPKTAPNTYDDDTVAPLNFKVMCEVHIWDYPVIFWLERLLKPDMHVLDAGGHFGTKYIAFQHILALGAIRWTVQDLPATIRGARAGQRRGDVPGEIRFLDDVTQAESADILLMSGLLQYLDRPIAELVSALPARPPHIVLNKVATRDGPTVVTLEKIGTARVPYQIRNREAFEADLRAMGYVIRDSWTIPSLARVIATHPALGASTSRGYYLERAA</sequence>
<name>A0A5S3PBI6_9RHOB</name>
<comment type="caution">
    <text evidence="1">The sequence shown here is derived from an EMBL/GenBank/DDBJ whole genome shotgun (WGS) entry which is preliminary data.</text>
</comment>
<dbReference type="InterPro" id="IPR027612">
    <property type="entry name" value="Put_MTase_LIC12133"/>
</dbReference>
<dbReference type="NCBIfam" id="TIGR04325">
    <property type="entry name" value="MTase_LIC12133"/>
    <property type="match status" value="1"/>
</dbReference>
<dbReference type="SUPFAM" id="SSF53335">
    <property type="entry name" value="S-adenosyl-L-methionine-dependent methyltransferases"/>
    <property type="match status" value="1"/>
</dbReference>